<feature type="transmembrane region" description="Helical" evidence="1">
    <location>
        <begin position="142"/>
        <end position="167"/>
    </location>
</feature>
<proteinExistence type="predicted"/>
<organism evidence="2 3">
    <name type="scientific">Thiorhodococcus fuscus</name>
    <dbReference type="NCBI Taxonomy" id="527200"/>
    <lineage>
        <taxon>Bacteria</taxon>
        <taxon>Pseudomonadati</taxon>
        <taxon>Pseudomonadota</taxon>
        <taxon>Gammaproteobacteria</taxon>
        <taxon>Chromatiales</taxon>
        <taxon>Chromatiaceae</taxon>
        <taxon>Thiorhodococcus</taxon>
    </lineage>
</organism>
<keyword evidence="1" id="KW-0812">Transmembrane</keyword>
<dbReference type="NCBIfam" id="TIGR02484">
    <property type="entry name" value="CitB"/>
    <property type="match status" value="1"/>
</dbReference>
<dbReference type="RefSeq" id="WP_386025782.1">
    <property type="nucleotide sequence ID" value="NZ_JBHUHX010000016.1"/>
</dbReference>
<dbReference type="InterPro" id="IPR012830">
    <property type="entry name" value="Citrate_utilization_prot_B"/>
</dbReference>
<feature type="transmembrane region" description="Helical" evidence="1">
    <location>
        <begin position="224"/>
        <end position="244"/>
    </location>
</feature>
<keyword evidence="1" id="KW-0472">Membrane</keyword>
<dbReference type="InterPro" id="IPR036197">
    <property type="entry name" value="NarG-like_sf"/>
</dbReference>
<keyword evidence="1" id="KW-1133">Transmembrane helix</keyword>
<protein>
    <submittedName>
        <fullName evidence="2">Tricarballylate utilization 4Fe-4S protein TcuB</fullName>
    </submittedName>
</protein>
<feature type="transmembrane region" description="Helical" evidence="1">
    <location>
        <begin position="256"/>
        <end position="278"/>
    </location>
</feature>
<dbReference type="SUPFAM" id="SSF103501">
    <property type="entry name" value="Respiratory nitrate reductase 1 gamma chain"/>
    <property type="match status" value="1"/>
</dbReference>
<sequence>MRSTEPRDEARRVLGICDACGYCNGFCDLFEAARRRPALGDGDLTHLANLCHACRNCLYACQYAPPHVFAVNVPRTLATLRQGTYVEHAWPNWLALLLEHSRLSTLIVTLVATGIMIALLLASAPPDVLFDRHQGAGAFYRVLPWETMAAIGAIPLGWSCLAIGIGLRRYWRRIRTTSVPLTTRALADAVRDVVLLRNLRGGGPGCNDLDDRLSHARRRLHQTLAGGVLLSFAATLVATLYHHALALEAPYPILSLPVMLGTLGGIAMTLGALGLLWLKWREDPEPTAPEARRSDSAILSLLLWVALTGLALLIWRTSAAMGLLLAIHLGSVLALFLLLPYSKLVHAGYRFLSLLIEAMERQRKRAKSPG</sequence>
<dbReference type="Gene3D" id="1.20.950.20">
    <property type="entry name" value="Transmembrane di-heme cytochromes, Chain C"/>
    <property type="match status" value="1"/>
</dbReference>
<dbReference type="Proteomes" id="UP001597337">
    <property type="component" value="Unassembled WGS sequence"/>
</dbReference>
<comment type="caution">
    <text evidence="2">The sequence shown here is derived from an EMBL/GenBank/DDBJ whole genome shotgun (WGS) entry which is preliminary data.</text>
</comment>
<dbReference type="SUPFAM" id="SSF54862">
    <property type="entry name" value="4Fe-4S ferredoxins"/>
    <property type="match status" value="1"/>
</dbReference>
<evidence type="ECO:0000313" key="3">
    <source>
        <dbReference type="Proteomes" id="UP001597337"/>
    </source>
</evidence>
<reference evidence="3" key="1">
    <citation type="journal article" date="2019" name="Int. J. Syst. Evol. Microbiol.">
        <title>The Global Catalogue of Microorganisms (GCM) 10K type strain sequencing project: providing services to taxonomists for standard genome sequencing and annotation.</title>
        <authorList>
            <consortium name="The Broad Institute Genomics Platform"/>
            <consortium name="The Broad Institute Genome Sequencing Center for Infectious Disease"/>
            <person name="Wu L."/>
            <person name="Ma J."/>
        </authorList>
    </citation>
    <scope>NUCLEOTIDE SEQUENCE [LARGE SCALE GENOMIC DNA]</scope>
    <source>
        <strain evidence="3">KACC 12597</strain>
    </source>
</reference>
<evidence type="ECO:0000313" key="2">
    <source>
        <dbReference type="EMBL" id="MFD2111937.1"/>
    </source>
</evidence>
<accession>A0ABW4Y6X9</accession>
<keyword evidence="3" id="KW-1185">Reference proteome</keyword>
<name>A0ABW4Y6X9_9GAMM</name>
<feature type="transmembrane region" description="Helical" evidence="1">
    <location>
        <begin position="298"/>
        <end position="315"/>
    </location>
</feature>
<feature type="transmembrane region" description="Helical" evidence="1">
    <location>
        <begin position="103"/>
        <end position="122"/>
    </location>
</feature>
<dbReference type="EMBL" id="JBHUHX010000016">
    <property type="protein sequence ID" value="MFD2111937.1"/>
    <property type="molecule type" value="Genomic_DNA"/>
</dbReference>
<gene>
    <name evidence="2" type="primary">tcuB</name>
    <name evidence="2" type="ORF">ACFSJC_08805</name>
</gene>
<feature type="transmembrane region" description="Helical" evidence="1">
    <location>
        <begin position="321"/>
        <end position="341"/>
    </location>
</feature>
<evidence type="ECO:0000256" key="1">
    <source>
        <dbReference type="SAM" id="Phobius"/>
    </source>
</evidence>